<evidence type="ECO:0000259" key="1">
    <source>
        <dbReference type="SMART" id="SM00507"/>
    </source>
</evidence>
<feature type="domain" description="HNH nuclease" evidence="1">
    <location>
        <begin position="282"/>
        <end position="335"/>
    </location>
</feature>
<dbReference type="EMBL" id="CP033897">
    <property type="protein sequence ID" value="AZA11854.1"/>
    <property type="molecule type" value="Genomic_DNA"/>
</dbReference>
<sequence>MNLESALRYLATAGMPLVDLVYERVNNRESRKNIGQDYGLPARRIGQIHRVARDLFEGEGEQLANRRHCAQIARDARMSIDTLITMNKTVNRVNDHAAREPLRRELFEYAVSKSFEEVEAHAKLRLQEINERHPRTAHDQRWLRISGNPDTNGMRFMLARLTDSDAMALANALDQTAREFQKGDPKLSRQQAMADALVARVLGGTGASKSKVFREPVLLVPSDGCTYMGNGLLATSDGAIVPAREHMDSLLSEFGYATMWAPDLEGKMQHVDLWRTRRTANDKQRMMMVIDQLICADPECTHTAITSEAHHIEAWKNGGHTNVDNMVIACRPHHARNDDDRELQRYGHLTRDPVTGQACRQLVDEHRSRRYHQFPLAQYNGRNWVLNHELHTNNLYKPEEPPPD</sequence>
<accession>A0A3G6J749</accession>
<keyword evidence="3" id="KW-1185">Reference proteome</keyword>
<dbReference type="InterPro" id="IPR003615">
    <property type="entry name" value="HNH_nuc"/>
</dbReference>
<name>A0A3G6J749_9CORY</name>
<dbReference type="Proteomes" id="UP000271587">
    <property type="component" value="Chromosome"/>
</dbReference>
<dbReference type="SMART" id="SM00507">
    <property type="entry name" value="HNHc"/>
    <property type="match status" value="1"/>
</dbReference>
<dbReference type="CDD" id="cd00085">
    <property type="entry name" value="HNHc"/>
    <property type="match status" value="1"/>
</dbReference>
<dbReference type="KEGG" id="cgk:CGERO_07775"/>
<organism evidence="2 3">
    <name type="scientific">Corynebacterium gerontici</name>
    <dbReference type="NCBI Taxonomy" id="2079234"/>
    <lineage>
        <taxon>Bacteria</taxon>
        <taxon>Bacillati</taxon>
        <taxon>Actinomycetota</taxon>
        <taxon>Actinomycetes</taxon>
        <taxon>Mycobacteriales</taxon>
        <taxon>Corynebacteriaceae</taxon>
        <taxon>Corynebacterium</taxon>
    </lineage>
</organism>
<reference evidence="2 3" key="1">
    <citation type="submission" date="2018-11" db="EMBL/GenBank/DDBJ databases">
        <authorList>
            <person name="Kleinhagauer T."/>
            <person name="Glaeser S.P."/>
            <person name="Spergser J."/>
            <person name="Ruckert C."/>
            <person name="Kaempfer P."/>
            <person name="Busse H.-J."/>
        </authorList>
    </citation>
    <scope>NUCLEOTIDE SEQUENCE [LARGE SCALE GENOMIC DNA]</scope>
    <source>
        <strain evidence="2 3">W8</strain>
    </source>
</reference>
<gene>
    <name evidence="2" type="ORF">CGERO_07775</name>
</gene>
<evidence type="ECO:0000313" key="2">
    <source>
        <dbReference type="EMBL" id="AZA11854.1"/>
    </source>
</evidence>
<proteinExistence type="predicted"/>
<protein>
    <recommendedName>
        <fullName evidence="1">HNH nuclease domain-containing protein</fullName>
    </recommendedName>
</protein>
<dbReference type="OrthoDB" id="4419908at2"/>
<dbReference type="RefSeq" id="WP_123934767.1">
    <property type="nucleotide sequence ID" value="NZ_CP033897.1"/>
</dbReference>
<evidence type="ECO:0000313" key="3">
    <source>
        <dbReference type="Proteomes" id="UP000271587"/>
    </source>
</evidence>
<dbReference type="Gene3D" id="1.10.30.50">
    <property type="match status" value="1"/>
</dbReference>
<dbReference type="AlphaFoldDB" id="A0A3G6J749"/>